<evidence type="ECO:0000313" key="3">
    <source>
        <dbReference type="EMBL" id="KAF3605364.1"/>
    </source>
</evidence>
<feature type="domain" description="MYB-CC type transcription factor LHEQLE-containing" evidence="1">
    <location>
        <begin position="93"/>
        <end position="139"/>
    </location>
</feature>
<reference evidence="2" key="1">
    <citation type="submission" date="2019-12" db="EMBL/GenBank/DDBJ databases">
        <title>Genome sequencing and annotation of Brassica cretica.</title>
        <authorList>
            <person name="Studholme D.J."/>
            <person name="Sarris P.F."/>
        </authorList>
    </citation>
    <scope>NUCLEOTIDE SEQUENCE</scope>
    <source>
        <strain evidence="2">PFS-102/07</strain>
        <tissue evidence="2">Leaf</tissue>
    </source>
</reference>
<evidence type="ECO:0000313" key="4">
    <source>
        <dbReference type="Proteomes" id="UP000266723"/>
    </source>
</evidence>
<dbReference type="AlphaFoldDB" id="A0A3N6RK13"/>
<dbReference type="PANTHER" id="PTHR31499">
    <property type="entry name" value="MYB FAMILY TRANSCRIPTION FACTOR PHL11"/>
    <property type="match status" value="1"/>
</dbReference>
<keyword evidence="4" id="KW-1185">Reference proteome</keyword>
<dbReference type="Pfam" id="PF14379">
    <property type="entry name" value="Myb_CC_LHEQLE"/>
    <property type="match status" value="1"/>
</dbReference>
<dbReference type="InterPro" id="IPR046955">
    <property type="entry name" value="PHR1-like"/>
</dbReference>
<dbReference type="Proteomes" id="UP000266723">
    <property type="component" value="Unassembled WGS sequence"/>
</dbReference>
<proteinExistence type="predicted"/>
<evidence type="ECO:0000259" key="1">
    <source>
        <dbReference type="Pfam" id="PF14379"/>
    </source>
</evidence>
<evidence type="ECO:0000313" key="2">
    <source>
        <dbReference type="EMBL" id="KAF2549504.1"/>
    </source>
</evidence>
<dbReference type="PANTHER" id="PTHR31499:SF80">
    <property type="entry name" value="HTH MYB-TYPE DOMAIN-CONTAINING PROTEIN"/>
    <property type="match status" value="1"/>
</dbReference>
<reference evidence="3 4" key="3">
    <citation type="journal article" date="2020" name="BMC Genomics">
        <title>Intraspecific diversification of the crop wild relative Brassica cretica Lam. using demographic model selection.</title>
        <authorList>
            <person name="Kioukis A."/>
            <person name="Michalopoulou V.A."/>
            <person name="Briers L."/>
            <person name="Pirintsos S."/>
            <person name="Studholme D.J."/>
            <person name="Pavlidis P."/>
            <person name="Sarris P.F."/>
        </authorList>
    </citation>
    <scope>NUCLEOTIDE SEQUENCE [LARGE SCALE GENOMIC DNA]</scope>
    <source>
        <strain evidence="4">cv. PFS-1207/04</strain>
        <strain evidence="3">PFS-1207/04</strain>
    </source>
</reference>
<dbReference type="EMBL" id="QGKV02000297">
    <property type="protein sequence ID" value="KAF3605364.1"/>
    <property type="molecule type" value="Genomic_DNA"/>
</dbReference>
<sequence>MVLSEEFHSKSEWPDLEIRNTEQQGMFLYVSEDTATLICFHGFNLDFLTLLMEEASKESSSCQIFIKAFEKSPLNTLKTIEDIKSLDLRTRSKITEALRLQMEVQKKKLHEQLEVQRTLQLQIEEQGRYLQMMIEKQQQKMQEKKNVSFFWLIIDARS</sequence>
<organism evidence="2">
    <name type="scientific">Brassica cretica</name>
    <name type="common">Mustard</name>
    <dbReference type="NCBI Taxonomy" id="69181"/>
    <lineage>
        <taxon>Eukaryota</taxon>
        <taxon>Viridiplantae</taxon>
        <taxon>Streptophyta</taxon>
        <taxon>Embryophyta</taxon>
        <taxon>Tracheophyta</taxon>
        <taxon>Spermatophyta</taxon>
        <taxon>Magnoliopsida</taxon>
        <taxon>eudicotyledons</taxon>
        <taxon>Gunneridae</taxon>
        <taxon>Pentapetalae</taxon>
        <taxon>rosids</taxon>
        <taxon>malvids</taxon>
        <taxon>Brassicales</taxon>
        <taxon>Brassicaceae</taxon>
        <taxon>Brassiceae</taxon>
        <taxon>Brassica</taxon>
    </lineage>
</organism>
<dbReference type="InterPro" id="IPR025756">
    <property type="entry name" value="Myb_CC_LHEQLE"/>
</dbReference>
<dbReference type="EMBL" id="QGKY02001925">
    <property type="protein sequence ID" value="KAF2549504.1"/>
    <property type="molecule type" value="Genomic_DNA"/>
</dbReference>
<gene>
    <name evidence="3" type="ORF">DY000_02051265</name>
    <name evidence="2" type="ORF">F2Q70_00023846</name>
</gene>
<comment type="caution">
    <text evidence="2">The sequence shown here is derived from an EMBL/GenBank/DDBJ whole genome shotgun (WGS) entry which is preliminary data.</text>
</comment>
<reference evidence="3" key="2">
    <citation type="submission" date="2019-12" db="EMBL/GenBank/DDBJ databases">
        <authorList>
            <person name="Studholme D.J."/>
            <person name="Sarris P."/>
        </authorList>
    </citation>
    <scope>NUCLEOTIDE SEQUENCE</scope>
    <source>
        <strain evidence="3">PFS-1207/04</strain>
        <tissue evidence="3">Leaf</tissue>
    </source>
</reference>
<accession>A0A3N6RK13</accession>
<name>A0A3N6RK13_BRACR</name>
<dbReference type="OrthoDB" id="1660006at2759"/>
<dbReference type="GO" id="GO:0003700">
    <property type="term" value="F:DNA-binding transcription factor activity"/>
    <property type="evidence" value="ECO:0007669"/>
    <property type="project" value="InterPro"/>
</dbReference>
<protein>
    <recommendedName>
        <fullName evidence="1">MYB-CC type transcription factor LHEQLE-containing domain-containing protein</fullName>
    </recommendedName>
</protein>